<name>A0A264VPA0_PRORE</name>
<accession>A0A264VPA0</accession>
<feature type="transmembrane region" description="Helical" evidence="1">
    <location>
        <begin position="45"/>
        <end position="63"/>
    </location>
</feature>
<organism evidence="2 3">
    <name type="scientific">Providencia rettgeri</name>
    <dbReference type="NCBI Taxonomy" id="587"/>
    <lineage>
        <taxon>Bacteria</taxon>
        <taxon>Pseudomonadati</taxon>
        <taxon>Pseudomonadota</taxon>
        <taxon>Gammaproteobacteria</taxon>
        <taxon>Enterobacterales</taxon>
        <taxon>Morganellaceae</taxon>
        <taxon>Providencia</taxon>
    </lineage>
</organism>
<dbReference type="EMBL" id="NOWC01000026">
    <property type="protein sequence ID" value="OZS73122.1"/>
    <property type="molecule type" value="Genomic_DNA"/>
</dbReference>
<proteinExistence type="predicted"/>
<dbReference type="AlphaFoldDB" id="A0A264VPA0"/>
<dbReference type="Proteomes" id="UP000216001">
    <property type="component" value="Unassembled WGS sequence"/>
</dbReference>
<feature type="transmembrane region" description="Helical" evidence="1">
    <location>
        <begin position="111"/>
        <end position="131"/>
    </location>
</feature>
<evidence type="ECO:0000313" key="3">
    <source>
        <dbReference type="Proteomes" id="UP000216001"/>
    </source>
</evidence>
<keyword evidence="1" id="KW-1133">Transmembrane helix</keyword>
<protein>
    <submittedName>
        <fullName evidence="2">Uncharacterized protein</fullName>
    </submittedName>
</protein>
<feature type="transmembrane region" description="Helical" evidence="1">
    <location>
        <begin position="20"/>
        <end position="39"/>
    </location>
</feature>
<reference evidence="2 3" key="1">
    <citation type="submission" date="2017-07" db="EMBL/GenBank/DDBJ databases">
        <title>blaIMP-27 on transferable plasmids in Proteus mirabilis and Providencia rettgeri.</title>
        <authorList>
            <person name="Potter R."/>
        </authorList>
    </citation>
    <scope>NUCLEOTIDE SEQUENCE [LARGE SCALE GENOMIC DNA]</scope>
    <source>
        <strain evidence="2 3">PR1</strain>
    </source>
</reference>
<sequence length="133" mass="15826">MNTLMNKQQGEVITILTHSWRYFAVGSVLALFCQLSLFLDSNYPKYILFVNVIIFIICQYYIYRLWLDNHFFKIIYTHNETEHFDNALNFLFPSKIKHCTMQQRWSGTKRLFIRALGLVLLQWIGLLVAIITI</sequence>
<evidence type="ECO:0000256" key="1">
    <source>
        <dbReference type="SAM" id="Phobius"/>
    </source>
</evidence>
<keyword evidence="1" id="KW-0812">Transmembrane</keyword>
<keyword evidence="1" id="KW-0472">Membrane</keyword>
<comment type="caution">
    <text evidence="2">The sequence shown here is derived from an EMBL/GenBank/DDBJ whole genome shotgun (WGS) entry which is preliminary data.</text>
</comment>
<evidence type="ECO:0000313" key="2">
    <source>
        <dbReference type="EMBL" id="OZS73122.1"/>
    </source>
</evidence>
<gene>
    <name evidence="2" type="ORF">CHI95_18550</name>
</gene>